<organism evidence="1 2">
    <name type="scientific">Nephila pilipes</name>
    <name type="common">Giant wood spider</name>
    <name type="synonym">Nephila maculata</name>
    <dbReference type="NCBI Taxonomy" id="299642"/>
    <lineage>
        <taxon>Eukaryota</taxon>
        <taxon>Metazoa</taxon>
        <taxon>Ecdysozoa</taxon>
        <taxon>Arthropoda</taxon>
        <taxon>Chelicerata</taxon>
        <taxon>Arachnida</taxon>
        <taxon>Araneae</taxon>
        <taxon>Araneomorphae</taxon>
        <taxon>Entelegynae</taxon>
        <taxon>Araneoidea</taxon>
        <taxon>Nephilidae</taxon>
        <taxon>Nephila</taxon>
    </lineage>
</organism>
<reference evidence="1" key="1">
    <citation type="submission" date="2020-08" db="EMBL/GenBank/DDBJ databases">
        <title>Multicomponent nature underlies the extraordinary mechanical properties of spider dragline silk.</title>
        <authorList>
            <person name="Kono N."/>
            <person name="Nakamura H."/>
            <person name="Mori M."/>
            <person name="Yoshida Y."/>
            <person name="Ohtoshi R."/>
            <person name="Malay A.D."/>
            <person name="Moran D.A.P."/>
            <person name="Tomita M."/>
            <person name="Numata K."/>
            <person name="Arakawa K."/>
        </authorList>
    </citation>
    <scope>NUCLEOTIDE SEQUENCE</scope>
</reference>
<evidence type="ECO:0000313" key="2">
    <source>
        <dbReference type="Proteomes" id="UP000887013"/>
    </source>
</evidence>
<proteinExistence type="predicted"/>
<accession>A0A8X6UMB1</accession>
<sequence length="27" mass="3242">RIIVFVVCHYQPTSELIICFISFRLML</sequence>
<name>A0A8X6UMB1_NEPPI</name>
<comment type="caution">
    <text evidence="1">The sequence shown here is derived from an EMBL/GenBank/DDBJ whole genome shotgun (WGS) entry which is preliminary data.</text>
</comment>
<gene>
    <name evidence="1" type="ORF">NPIL_287271</name>
</gene>
<dbReference type="AlphaFoldDB" id="A0A8X6UMB1"/>
<keyword evidence="2" id="KW-1185">Reference proteome</keyword>
<evidence type="ECO:0000313" key="1">
    <source>
        <dbReference type="EMBL" id="GFU31028.1"/>
    </source>
</evidence>
<protein>
    <submittedName>
        <fullName evidence="1">Uncharacterized protein</fullName>
    </submittedName>
</protein>
<feature type="non-terminal residue" evidence="1">
    <location>
        <position position="27"/>
    </location>
</feature>
<dbReference type="Proteomes" id="UP000887013">
    <property type="component" value="Unassembled WGS sequence"/>
</dbReference>
<dbReference type="EMBL" id="BMAW01129581">
    <property type="protein sequence ID" value="GFU31028.1"/>
    <property type="molecule type" value="Genomic_DNA"/>
</dbReference>